<dbReference type="GO" id="GO:0009103">
    <property type="term" value="P:lipopolysaccharide biosynthetic process"/>
    <property type="evidence" value="ECO:0007669"/>
    <property type="project" value="TreeGrafter"/>
</dbReference>
<feature type="domain" description="Glycosyl transferase family 1" evidence="2">
    <location>
        <begin position="193"/>
        <end position="320"/>
    </location>
</feature>
<dbReference type="GO" id="GO:0016757">
    <property type="term" value="F:glycosyltransferase activity"/>
    <property type="evidence" value="ECO:0007669"/>
    <property type="project" value="InterPro"/>
</dbReference>
<protein>
    <submittedName>
        <fullName evidence="4">Unannotated protein</fullName>
    </submittedName>
</protein>
<dbReference type="PANTHER" id="PTHR46401:SF2">
    <property type="entry name" value="GLYCOSYLTRANSFERASE WBBK-RELATED"/>
    <property type="match status" value="1"/>
</dbReference>
<proteinExistence type="predicted"/>
<reference evidence="4" key="1">
    <citation type="submission" date="2020-05" db="EMBL/GenBank/DDBJ databases">
        <authorList>
            <person name="Chiriac C."/>
            <person name="Salcher M."/>
            <person name="Ghai R."/>
            <person name="Kavagutti S V."/>
        </authorList>
    </citation>
    <scope>NUCLEOTIDE SEQUENCE</scope>
</reference>
<dbReference type="Gene3D" id="3.40.50.2000">
    <property type="entry name" value="Glycogen Phosphorylase B"/>
    <property type="match status" value="2"/>
</dbReference>
<dbReference type="EMBL" id="CAFAAP010000001">
    <property type="protein sequence ID" value="CAB4792268.1"/>
    <property type="molecule type" value="Genomic_DNA"/>
</dbReference>
<name>A0A6J6FXP3_9ZZZZ</name>
<dbReference type="InterPro" id="IPR001296">
    <property type="entry name" value="Glyco_trans_1"/>
</dbReference>
<evidence type="ECO:0000256" key="1">
    <source>
        <dbReference type="ARBA" id="ARBA00022679"/>
    </source>
</evidence>
<dbReference type="EMBL" id="CAFBOV010000018">
    <property type="protein sequence ID" value="CAB4989227.1"/>
    <property type="molecule type" value="Genomic_DNA"/>
</dbReference>
<dbReference type="Pfam" id="PF13439">
    <property type="entry name" value="Glyco_transf_4"/>
    <property type="match status" value="1"/>
</dbReference>
<sequence length="373" mass="42072">MKKKQIAVNLLWLRTGQVGGSQEYLIRQLMGVSLNEEAKNEYQITLFVQKGFARHHPELAEIYKCVEAPAHRGARLARIALEQTWLAIKTRKFDVIHHGGGTMPRFGLRNTILTMHDVQYLSFPENFSRIRLAYLRKIVPNSLNRATVITTPSSYVRDRLINQFNLPVEKIRVVRHGVDSAIGKDSTSEAELRQRFRLESKKVIFLPAITHPHKNHKFLLQLMKLHWTEKDLVLVCAGGKGRAEEEFMREIRRLNLDDRVMRMGRVSDSDRDGLMKLSLALVFPSLYEGFGAPVIEAMIVGTPVIASNCASLPEVVGDAGLVLPLELDAWSSALQIVQAQREKFVAAGKLRATHYSIRNSGNDLVEAYSAAVI</sequence>
<evidence type="ECO:0000313" key="5">
    <source>
        <dbReference type="EMBL" id="CAB4751033.1"/>
    </source>
</evidence>
<dbReference type="EMBL" id="CAEZUN010000011">
    <property type="protein sequence ID" value="CAB4592479.1"/>
    <property type="molecule type" value="Genomic_DNA"/>
</dbReference>
<evidence type="ECO:0000259" key="2">
    <source>
        <dbReference type="Pfam" id="PF00534"/>
    </source>
</evidence>
<dbReference type="SUPFAM" id="SSF53756">
    <property type="entry name" value="UDP-Glycosyltransferase/glycogen phosphorylase"/>
    <property type="match status" value="1"/>
</dbReference>
<evidence type="ECO:0000313" key="7">
    <source>
        <dbReference type="EMBL" id="CAB4989227.1"/>
    </source>
</evidence>
<dbReference type="CDD" id="cd03809">
    <property type="entry name" value="GT4_MtfB-like"/>
    <property type="match status" value="1"/>
</dbReference>
<evidence type="ECO:0000313" key="6">
    <source>
        <dbReference type="EMBL" id="CAB4792268.1"/>
    </source>
</evidence>
<dbReference type="PANTHER" id="PTHR46401">
    <property type="entry name" value="GLYCOSYLTRANSFERASE WBBK-RELATED"/>
    <property type="match status" value="1"/>
</dbReference>
<feature type="domain" description="Glycosyltransferase subfamily 4-like N-terminal" evidence="3">
    <location>
        <begin position="38"/>
        <end position="180"/>
    </location>
</feature>
<dbReference type="AlphaFoldDB" id="A0A6J6FXP3"/>
<gene>
    <name evidence="4" type="ORF">UFOPK1826_00144</name>
    <name evidence="5" type="ORF">UFOPK2855_00155</name>
    <name evidence="6" type="ORF">UFOPK3026_00014</name>
    <name evidence="7" type="ORF">UFOPK4020_00164</name>
</gene>
<accession>A0A6J6FXP3</accession>
<dbReference type="EMBL" id="CAEZZK010000016">
    <property type="protein sequence ID" value="CAB4751033.1"/>
    <property type="molecule type" value="Genomic_DNA"/>
</dbReference>
<evidence type="ECO:0000259" key="3">
    <source>
        <dbReference type="Pfam" id="PF13439"/>
    </source>
</evidence>
<dbReference type="Pfam" id="PF00534">
    <property type="entry name" value="Glycos_transf_1"/>
    <property type="match status" value="1"/>
</dbReference>
<keyword evidence="1" id="KW-0808">Transferase</keyword>
<dbReference type="InterPro" id="IPR028098">
    <property type="entry name" value="Glyco_trans_4-like_N"/>
</dbReference>
<evidence type="ECO:0000313" key="4">
    <source>
        <dbReference type="EMBL" id="CAB4592479.1"/>
    </source>
</evidence>
<organism evidence="4">
    <name type="scientific">freshwater metagenome</name>
    <dbReference type="NCBI Taxonomy" id="449393"/>
    <lineage>
        <taxon>unclassified sequences</taxon>
        <taxon>metagenomes</taxon>
        <taxon>ecological metagenomes</taxon>
    </lineage>
</organism>